<sequence length="91" mass="10358">MYLSCSFLHYYLQKPGLSVDDSEFDLFTGIILLRKPRRKRTFPVLYMSLHSTHFSTKFIGANPSYVISSHPETPDHATTSFSKGQNSPLDS</sequence>
<keyword evidence="3" id="KW-1185">Reference proteome</keyword>
<evidence type="ECO:0000256" key="1">
    <source>
        <dbReference type="SAM" id="MobiDB-lite"/>
    </source>
</evidence>
<dbReference type="Proteomes" id="UP000005426">
    <property type="component" value="Unassembled WGS sequence"/>
</dbReference>
<dbReference type="HOGENOM" id="CLU_2427280_0_0_1"/>
<proteinExistence type="predicted"/>
<dbReference type="EMBL" id="ABDG02000025">
    <property type="protein sequence ID" value="EHK43948.1"/>
    <property type="molecule type" value="Genomic_DNA"/>
</dbReference>
<dbReference type="AlphaFoldDB" id="G9NZP9"/>
<accession>G9NZP9</accession>
<evidence type="ECO:0000313" key="3">
    <source>
        <dbReference type="Proteomes" id="UP000005426"/>
    </source>
</evidence>
<evidence type="ECO:0000313" key="2">
    <source>
        <dbReference type="EMBL" id="EHK43948.1"/>
    </source>
</evidence>
<feature type="region of interest" description="Disordered" evidence="1">
    <location>
        <begin position="69"/>
        <end position="91"/>
    </location>
</feature>
<name>G9NZP9_HYPAI</name>
<reference evidence="2 3" key="1">
    <citation type="journal article" date="2011" name="Genome Biol.">
        <title>Comparative genome sequence analysis underscores mycoparasitism as the ancestral life style of Trichoderma.</title>
        <authorList>
            <person name="Kubicek C.P."/>
            <person name="Herrera-Estrella A."/>
            <person name="Seidl-Seiboth V."/>
            <person name="Martinez D.A."/>
            <person name="Druzhinina I.S."/>
            <person name="Thon M."/>
            <person name="Zeilinger S."/>
            <person name="Casas-Flores S."/>
            <person name="Horwitz B.A."/>
            <person name="Mukherjee P.K."/>
            <person name="Mukherjee M."/>
            <person name="Kredics L."/>
            <person name="Alcaraz L.D."/>
            <person name="Aerts A."/>
            <person name="Antal Z."/>
            <person name="Atanasova L."/>
            <person name="Cervantes-Badillo M.G."/>
            <person name="Challacombe J."/>
            <person name="Chertkov O."/>
            <person name="McCluskey K."/>
            <person name="Coulpier F."/>
            <person name="Deshpande N."/>
            <person name="von Doehren H."/>
            <person name="Ebbole D.J."/>
            <person name="Esquivel-Naranjo E.U."/>
            <person name="Fekete E."/>
            <person name="Flipphi M."/>
            <person name="Glaser F."/>
            <person name="Gomez-Rodriguez E.Y."/>
            <person name="Gruber S."/>
            <person name="Han C."/>
            <person name="Henrissat B."/>
            <person name="Hermosa R."/>
            <person name="Hernandez-Onate M."/>
            <person name="Karaffa L."/>
            <person name="Kosti I."/>
            <person name="Le Crom S."/>
            <person name="Lindquist E."/>
            <person name="Lucas S."/>
            <person name="Luebeck M."/>
            <person name="Luebeck P.S."/>
            <person name="Margeot A."/>
            <person name="Metz B."/>
            <person name="Misra M."/>
            <person name="Nevalainen H."/>
            <person name="Omann M."/>
            <person name="Packer N."/>
            <person name="Perrone G."/>
            <person name="Uresti-Rivera E.E."/>
            <person name="Salamov A."/>
            <person name="Schmoll M."/>
            <person name="Seiboth B."/>
            <person name="Shapiro H."/>
            <person name="Sukno S."/>
            <person name="Tamayo-Ramos J.A."/>
            <person name="Tisch D."/>
            <person name="Wiest A."/>
            <person name="Wilkinson H.H."/>
            <person name="Zhang M."/>
            <person name="Coutinho P.M."/>
            <person name="Kenerley C.M."/>
            <person name="Monte E."/>
            <person name="Baker S.E."/>
            <person name="Grigoriev I.V."/>
        </authorList>
    </citation>
    <scope>NUCLEOTIDE SEQUENCE [LARGE SCALE GENOMIC DNA]</scope>
    <source>
        <strain evidence="3">ATCC 20476 / IMI 206040</strain>
    </source>
</reference>
<comment type="caution">
    <text evidence="2">The sequence shown here is derived from an EMBL/GenBank/DDBJ whole genome shotgun (WGS) entry which is preliminary data.</text>
</comment>
<protein>
    <submittedName>
        <fullName evidence="2">Uncharacterized protein</fullName>
    </submittedName>
</protein>
<organism evidence="2 3">
    <name type="scientific">Hypocrea atroviridis (strain ATCC 20476 / IMI 206040)</name>
    <name type="common">Trichoderma atroviride</name>
    <dbReference type="NCBI Taxonomy" id="452589"/>
    <lineage>
        <taxon>Eukaryota</taxon>
        <taxon>Fungi</taxon>
        <taxon>Dikarya</taxon>
        <taxon>Ascomycota</taxon>
        <taxon>Pezizomycotina</taxon>
        <taxon>Sordariomycetes</taxon>
        <taxon>Hypocreomycetidae</taxon>
        <taxon>Hypocreales</taxon>
        <taxon>Hypocreaceae</taxon>
        <taxon>Trichoderma</taxon>
    </lineage>
</organism>
<gene>
    <name evidence="2" type="ORF">TRIATDRAFT_300320</name>
</gene>